<dbReference type="InterPro" id="IPR028932">
    <property type="entry name" value="TerB-C"/>
</dbReference>
<sequence>MARDRQGLHFSELVWESTEQDMAVPPRESGHNPSEEHSSVLKKTAKSGQADGTAPQQLQLWDLEQGSPPASTGPSVQKAEQPKEWNVPPKEPRMKSAPPLPRTAHSASPAKKETESEFVQRAAELEDMTGDEAKLVPFKSYWPTYSHMTTEQSRWYFYWRNEVRQGRYPKTDLSYIFLHVYELINGIGWRDPNDGYRQLGLIWEAYRAQYKRLDQYLGSWMADFSFVHKLEVPLSLIVERTRGLSGDLAEIELLRCLSTAPEQLTFEVLTVMSDYDISKSKFYAGDGKEAAERYIPQVVALIDAYVARKHGARLIEKFPPGPPVMRERYLFRSAVYDISRYGYSVLVPVVRISKLLPLRSLITRLFRLTENKLRELMGFRGRLKDIRIDPDMDELITKYLQREFRKAEQEAKGPAVVIDRARLEQLQSDSEVVRSLLTVEVYDEPLTEQEYEPEMDQDKRRNQDSEQLPAVKLEPEQILKEAGNSSEQDYSQPFEDNTAAEAETAALQNSAGIPPEWEELNAELLPLHRKVLLALAADNGPAQADRIAAAAGTMAELLYDEINELAVNIIGDLLIDSGELAEEWKPMLDLFNEVND</sequence>
<dbReference type="AlphaFoldDB" id="A0A1G8GS48"/>
<proteinExistence type="predicted"/>
<evidence type="ECO:0000313" key="5">
    <source>
        <dbReference type="Proteomes" id="UP000199050"/>
    </source>
</evidence>
<feature type="domain" description="TerB-C" evidence="3">
    <location>
        <begin position="403"/>
        <end position="579"/>
    </location>
</feature>
<protein>
    <submittedName>
        <fullName evidence="4">TerB-C domain-containing protein</fullName>
    </submittedName>
</protein>
<dbReference type="Pfam" id="PF13208">
    <property type="entry name" value="TerB_N"/>
    <property type="match status" value="1"/>
</dbReference>
<feature type="compositionally biased region" description="Basic and acidic residues" evidence="1">
    <location>
        <begin position="28"/>
        <end position="39"/>
    </location>
</feature>
<dbReference type="RefSeq" id="WP_090711901.1">
    <property type="nucleotide sequence ID" value="NZ_CBCSKY010000003.1"/>
</dbReference>
<dbReference type="InterPro" id="IPR025266">
    <property type="entry name" value="TerB_N"/>
</dbReference>
<dbReference type="OrthoDB" id="2663344at2"/>
<evidence type="ECO:0000259" key="2">
    <source>
        <dbReference type="Pfam" id="PF13208"/>
    </source>
</evidence>
<keyword evidence="5" id="KW-1185">Reference proteome</keyword>
<feature type="region of interest" description="Disordered" evidence="1">
    <location>
        <begin position="445"/>
        <end position="476"/>
    </location>
</feature>
<gene>
    <name evidence="4" type="ORF">SAMN05216192_102182</name>
</gene>
<name>A0A1G8GS48_9BACL</name>
<feature type="compositionally biased region" description="Acidic residues" evidence="1">
    <location>
        <begin position="445"/>
        <end position="455"/>
    </location>
</feature>
<organism evidence="4 5">
    <name type="scientific">Paenibacillus typhae</name>
    <dbReference type="NCBI Taxonomy" id="1174501"/>
    <lineage>
        <taxon>Bacteria</taxon>
        <taxon>Bacillati</taxon>
        <taxon>Bacillota</taxon>
        <taxon>Bacilli</taxon>
        <taxon>Bacillales</taxon>
        <taxon>Paenibacillaceae</taxon>
        <taxon>Paenibacillus</taxon>
    </lineage>
</organism>
<dbReference type="Proteomes" id="UP000199050">
    <property type="component" value="Unassembled WGS sequence"/>
</dbReference>
<dbReference type="Pfam" id="PF15615">
    <property type="entry name" value="TerB_C"/>
    <property type="match status" value="1"/>
</dbReference>
<dbReference type="STRING" id="1174501.SAMN05216192_102182"/>
<evidence type="ECO:0000313" key="4">
    <source>
        <dbReference type="EMBL" id="SDH97234.1"/>
    </source>
</evidence>
<evidence type="ECO:0000256" key="1">
    <source>
        <dbReference type="SAM" id="MobiDB-lite"/>
    </source>
</evidence>
<accession>A0A1G8GS48</accession>
<feature type="domain" description="TerB N-terminal" evidence="2">
    <location>
        <begin position="109"/>
        <end position="310"/>
    </location>
</feature>
<evidence type="ECO:0000259" key="3">
    <source>
        <dbReference type="Pfam" id="PF15615"/>
    </source>
</evidence>
<dbReference type="EMBL" id="FNDX01000002">
    <property type="protein sequence ID" value="SDH97234.1"/>
    <property type="molecule type" value="Genomic_DNA"/>
</dbReference>
<feature type="region of interest" description="Disordered" evidence="1">
    <location>
        <begin position="1"/>
        <end position="117"/>
    </location>
</feature>
<reference evidence="5" key="1">
    <citation type="submission" date="2016-10" db="EMBL/GenBank/DDBJ databases">
        <authorList>
            <person name="Varghese N."/>
            <person name="Submissions S."/>
        </authorList>
    </citation>
    <scope>NUCLEOTIDE SEQUENCE [LARGE SCALE GENOMIC DNA]</scope>
    <source>
        <strain evidence="5">CGMCC 1.11012</strain>
    </source>
</reference>